<comment type="caution">
    <text evidence="2">The sequence shown here is derived from an EMBL/GenBank/DDBJ whole genome shotgun (WGS) entry which is preliminary data.</text>
</comment>
<feature type="region of interest" description="Disordered" evidence="1">
    <location>
        <begin position="662"/>
        <end position="682"/>
    </location>
</feature>
<dbReference type="AlphaFoldDB" id="A0A2H9TM60"/>
<keyword evidence="3" id="KW-1185">Reference proteome</keyword>
<organism evidence="2 3">
    <name type="scientific">Paramicrosporidium saccamoebae</name>
    <dbReference type="NCBI Taxonomy" id="1246581"/>
    <lineage>
        <taxon>Eukaryota</taxon>
        <taxon>Fungi</taxon>
        <taxon>Fungi incertae sedis</taxon>
        <taxon>Cryptomycota</taxon>
        <taxon>Cryptomycota incertae sedis</taxon>
        <taxon>Paramicrosporidium</taxon>
    </lineage>
</organism>
<name>A0A2H9TM60_9FUNG</name>
<evidence type="ECO:0000256" key="1">
    <source>
        <dbReference type="SAM" id="MobiDB-lite"/>
    </source>
</evidence>
<reference evidence="2 3" key="1">
    <citation type="submission" date="2016-10" db="EMBL/GenBank/DDBJ databases">
        <title>The genome of Paramicrosporidium saccamoebae is the missing link in understanding Cryptomycota and Microsporidia evolution.</title>
        <authorList>
            <person name="Quandt C.A."/>
            <person name="Beaudet D."/>
            <person name="Corsaro D."/>
            <person name="Michel R."/>
            <person name="Corradi N."/>
            <person name="James T."/>
        </authorList>
    </citation>
    <scope>NUCLEOTIDE SEQUENCE [LARGE SCALE GENOMIC DNA]</scope>
    <source>
        <strain evidence="2 3">KSL3</strain>
    </source>
</reference>
<accession>A0A2H9TM60</accession>
<protein>
    <submittedName>
        <fullName evidence="2">Uncharacterized protein</fullName>
    </submittedName>
</protein>
<evidence type="ECO:0000313" key="2">
    <source>
        <dbReference type="EMBL" id="PJF18861.1"/>
    </source>
</evidence>
<dbReference type="EMBL" id="MTSL01000101">
    <property type="protein sequence ID" value="PJF18861.1"/>
    <property type="molecule type" value="Genomic_DNA"/>
</dbReference>
<proteinExistence type="predicted"/>
<evidence type="ECO:0000313" key="3">
    <source>
        <dbReference type="Proteomes" id="UP000240830"/>
    </source>
</evidence>
<gene>
    <name evidence="2" type="ORF">PSACC_01379</name>
</gene>
<sequence length="983" mass="111301">MPGCMERIEVIRDSRRLLVDRLGTALELHEDDSLVFPARRTFLLEWLLDSFYRLLKSGSNKISDVMQNEQFWRLMHLLLTDSQPGKRRRVEFGRPFIPILTAYLEFGRGACAEDVQKCLQWMEEHEEVLGTTTKSMDELLRAAIKTHPTAVRTFPTIGRMVSAWMGRQNNRRKVYGELADQMLQFAPLIPDETVIRRVIRDFFLCEEAFLDHHAPIVASDLPLGLYFELYIEAARSRLTTGDFRMTTMTLFKTIYNVAKTPPARLISILADSRISALQNDLAWDVCAKTLDDILLCCDDLAVFESVLRVDMGLMTPHLHRFFVLFKTGWELLFRNVVKNMADARQLDRFIVESLETDIPLELIKSLRPLIVTLHSRVSQEIIASLVQKPTITAMRWLNLFATINVEQVALHIRILLSTPPSEDLFRVLQLIVDTADLDAELYQEISAFSVDCPAVQTALALKGHGPIPTRMDDPEISYRYLPKLLCHGTQLSLKSPPEWILTSAVFWETVPNVDQLLLENLDNLPIILKHLPITPSAEVCLTCLNVLDRSNSLHEPHLAKLLHGAFPVDMMERLFRCGASPIKLLLFERGSVSVEFVQEFAAASLHQMISVVNILEKLSPSQLQPIVEAFLSLDAMSVMDVASAENTLDTVAVMDAMNTTDTASPLDTSNLPQPTSSNPTNATRPEFYRLGCCISRHLDRDCTMQIGLSESQRWRMRIAFYESGLGHLADVNLQKASDEYLQGNLLSGTDLARFIRGSNPDDISAVLATLETQGFSDRMISLLDAFLIQSVECQLLACPVVDRFILTHSNQSGAWIKLLHHRTVCGGANLGTFSQILDVVLAILVRSDDPGVISLLSVLMQNHWNALLRRRPVLLSLLVRWMSQPRTARLLLDFATHRQADQHYYVAPLLLAHCSLSANLRLLQLPAMCMLLRHLDTPPSTEKYFDSNPMERLMRFATTDDSKVILRNLIKTYRDEYKYTGKA</sequence>
<dbReference type="Proteomes" id="UP000240830">
    <property type="component" value="Unassembled WGS sequence"/>
</dbReference>